<gene>
    <name evidence="1" type="ORF">BK138_08590</name>
</gene>
<sequence length="77" mass="7992">MADTGDTADTGMAAMEATRVLEVMEVITVAEAMVALVEDTAGDLAAIANHMAVCRMTANTSSRLSANEGVRGKDTLF</sequence>
<keyword evidence="2" id="KW-1185">Reference proteome</keyword>
<comment type="caution">
    <text evidence="1">The sequence shown here is derived from an EMBL/GenBank/DDBJ whole genome shotgun (WGS) entry which is preliminary data.</text>
</comment>
<dbReference type="RefSeq" id="WP_076168339.1">
    <property type="nucleotide sequence ID" value="NZ_MRTP01000001.1"/>
</dbReference>
<evidence type="ECO:0000313" key="2">
    <source>
        <dbReference type="Proteomes" id="UP000187172"/>
    </source>
</evidence>
<dbReference type="EMBL" id="MRTP01000001">
    <property type="protein sequence ID" value="OMF58557.1"/>
    <property type="molecule type" value="Genomic_DNA"/>
</dbReference>
<accession>A0A1R1F3B2</accession>
<protein>
    <submittedName>
        <fullName evidence="1">Uncharacterized protein</fullName>
    </submittedName>
</protein>
<evidence type="ECO:0000313" key="1">
    <source>
        <dbReference type="EMBL" id="OMF58557.1"/>
    </source>
</evidence>
<organism evidence="1 2">
    <name type="scientific">Paenibacillus rhizosphaerae</name>
    <dbReference type="NCBI Taxonomy" id="297318"/>
    <lineage>
        <taxon>Bacteria</taxon>
        <taxon>Bacillati</taxon>
        <taxon>Bacillota</taxon>
        <taxon>Bacilli</taxon>
        <taxon>Bacillales</taxon>
        <taxon>Paenibacillaceae</taxon>
        <taxon>Paenibacillus</taxon>
    </lineage>
</organism>
<name>A0A1R1F3B2_9BACL</name>
<dbReference type="Proteomes" id="UP000187172">
    <property type="component" value="Unassembled WGS sequence"/>
</dbReference>
<reference evidence="1 2" key="1">
    <citation type="submission" date="2016-11" db="EMBL/GenBank/DDBJ databases">
        <title>Paenibacillus species isolates.</title>
        <authorList>
            <person name="Beno S.M."/>
        </authorList>
    </citation>
    <scope>NUCLEOTIDE SEQUENCE [LARGE SCALE GENOMIC DNA]</scope>
    <source>
        <strain evidence="1 2">FSL R5-0378</strain>
    </source>
</reference>
<proteinExistence type="predicted"/>
<dbReference type="AlphaFoldDB" id="A0A1R1F3B2"/>